<dbReference type="InterPro" id="IPR001487">
    <property type="entry name" value="Bromodomain"/>
</dbReference>
<feature type="domain" description="WAC" evidence="5">
    <location>
        <begin position="23"/>
        <end position="134"/>
    </location>
</feature>
<dbReference type="GO" id="GO:0006338">
    <property type="term" value="P:chromatin remodeling"/>
    <property type="evidence" value="ECO:0007669"/>
    <property type="project" value="InterPro"/>
</dbReference>
<dbReference type="PRINTS" id="PR00503">
    <property type="entry name" value="BROMODOMAIN"/>
</dbReference>
<dbReference type="GO" id="GO:0000228">
    <property type="term" value="C:nuclear chromosome"/>
    <property type="evidence" value="ECO:0007669"/>
    <property type="project" value="TreeGrafter"/>
</dbReference>
<evidence type="ECO:0000313" key="6">
    <source>
        <dbReference type="Proteomes" id="UP000035680"/>
    </source>
</evidence>
<dbReference type="Pfam" id="PF10537">
    <property type="entry name" value="WAC_Acf1_DNA_bd"/>
    <property type="match status" value="1"/>
</dbReference>
<protein>
    <submittedName>
        <fullName evidence="7">SH2 domain-containing protein</fullName>
    </submittedName>
</protein>
<dbReference type="Proteomes" id="UP000035680">
    <property type="component" value="Unassembled WGS sequence"/>
</dbReference>
<keyword evidence="3" id="KW-0539">Nucleus</keyword>
<dbReference type="PROSITE" id="PS50014">
    <property type="entry name" value="BROMODOMAIN_2"/>
    <property type="match status" value="1"/>
</dbReference>
<dbReference type="AlphaFoldDB" id="A0A0K0FXY3"/>
<dbReference type="CDD" id="cd20805">
    <property type="entry name" value="C1_DGK_rpt2"/>
    <property type="match status" value="1"/>
</dbReference>
<sequence>MPVFRGKRYVGSLEALEKLEGHSRYFLCEKTGMVFNNFDDFCNHQLFLRSRSFSPFTEIKDGCTYDEAKFIEDEAFEEISLLCDGFKKGIAFLIKFHLQRYSVIDILYDIYHFTNKRFFVGEEILYKDRDSFKKGFVIGVKIDMTNIRYVSHENEDCQFIDSECVEYDLQVSRIGKIENVSSSRILRDGNVITSRLVKNFILFYTNWYLDRTQIEISKKIIEKYKVNTLNWDDIFGGPVPSFPITLQKIEIPRMNNSSEDDLTLSPRRKKLKKELNGICEKLKYYGVAEEVYVPYQYKLDEVDENVLNDLKELLKASEVEEKKGREDILCLDSKQPPVLNELLLPEWCDSEIFMKSLSIYTFLRAFEDVLNENNTFHDRKFFTYEMVRCAIFCKNITKSTFSTIANILFQQMFLSSIDKGNNSIIDQRDICVEAATELEHLWAPSCENVSITNYEVSYHIQLWLKTLNDSKNERWSKIIEQLDKMTVFEMSAKDRGDIICLMIKLLNRSSEKIKKAIDNGFLEITLNKRKIEEFKAKASSLSILGLIDKTIEEGKVQKNETNINEMIGENERTIVRDIIMKEDKMIVDEIKYYENILNIYDDGININDIGIDILNKMKDRIQEIQNKYEKCIYKKVLGYYPRLGKVIFGKDRACRNVYFFSNLSLLLVENVKENVVLPCKHLLNRHATSCPLKNYDLTPRRIFYIKEEWNDFVGSLNKNSYREGNLLKNLKHFIDIIGNVIKKDKDKVLEKLGLHTWNEEYNEVDAKPHIGEMIKNEIMSLIDDMISYKAVRYTRHLKEWRDCYEKNNVKMEEFIYNINEYSCKEKYLLDMIVPFVMILLEKIRENQSEEMLPRSEPDITVDEMKNWHNRIIKLTNPFELLKIIKMFKIAIDLDRRLIFQRCFVCKNRYFPKLHLYRCRCCKKTYHSGCQKFISIDDSIITYCDSCLSNENTRKTIDKDHLDHLKKTGSVSEKNDSDPVKPPYLTYEAETTINDTIVSLFRNPIAADFVHSVNSLYVRDYYDIIKKPVDLTSVIHHKLKLRIYQSVQEIMDDVAQMCDNAIIYNGVGHVVAEKGRKIENYLFTIMSRLE</sequence>
<dbReference type="GO" id="GO:0045740">
    <property type="term" value="P:positive regulation of DNA replication"/>
    <property type="evidence" value="ECO:0007669"/>
    <property type="project" value="TreeGrafter"/>
</dbReference>
<dbReference type="PANTHER" id="PTHR46510">
    <property type="entry name" value="BROMODOMAIN ADJACENT TO ZINC FINGER DOMAIN PROTEIN 1A"/>
    <property type="match status" value="1"/>
</dbReference>
<evidence type="ECO:0000259" key="5">
    <source>
        <dbReference type="PROSITE" id="PS51136"/>
    </source>
</evidence>
<keyword evidence="6" id="KW-1185">Reference proteome</keyword>
<reference evidence="7" key="2">
    <citation type="submission" date="2015-08" db="UniProtKB">
        <authorList>
            <consortium name="WormBaseParasite"/>
        </authorList>
    </citation>
    <scope>IDENTIFICATION</scope>
</reference>
<reference evidence="6" key="1">
    <citation type="submission" date="2014-07" db="EMBL/GenBank/DDBJ databases">
        <authorList>
            <person name="Martin A.A"/>
            <person name="De Silva N."/>
        </authorList>
    </citation>
    <scope>NUCLEOTIDE SEQUENCE</scope>
</reference>
<evidence type="ECO:0000256" key="2">
    <source>
        <dbReference type="PROSITE-ProRule" id="PRU00035"/>
    </source>
</evidence>
<accession>A0A0K0FXY3</accession>
<comment type="subcellular location">
    <subcellularLocation>
        <location evidence="3">Nucleus</location>
    </subcellularLocation>
</comment>
<dbReference type="GO" id="GO:0003677">
    <property type="term" value="F:DNA binding"/>
    <property type="evidence" value="ECO:0007669"/>
    <property type="project" value="TreeGrafter"/>
</dbReference>
<dbReference type="PROSITE" id="PS00633">
    <property type="entry name" value="BROMODOMAIN_1"/>
    <property type="match status" value="1"/>
</dbReference>
<evidence type="ECO:0000259" key="4">
    <source>
        <dbReference type="PROSITE" id="PS50014"/>
    </source>
</evidence>
<dbReference type="PANTHER" id="PTHR46510:SF1">
    <property type="entry name" value="BROMODOMAIN ADJACENT TO ZINC FINGER DOMAIN PROTEIN 1A"/>
    <property type="match status" value="1"/>
</dbReference>
<evidence type="ECO:0000256" key="3">
    <source>
        <dbReference type="PROSITE-ProRule" id="PRU00475"/>
    </source>
</evidence>
<dbReference type="GO" id="GO:0006355">
    <property type="term" value="P:regulation of DNA-templated transcription"/>
    <property type="evidence" value="ECO:0007669"/>
    <property type="project" value="TreeGrafter"/>
</dbReference>
<name>A0A0K0FXY3_STRVS</name>
<dbReference type="CDD" id="cd04369">
    <property type="entry name" value="Bromodomain"/>
    <property type="match status" value="1"/>
</dbReference>
<dbReference type="InterPro" id="IPR018359">
    <property type="entry name" value="Bromodomain_CS"/>
</dbReference>
<dbReference type="WBParaSite" id="SVE_1730900.1">
    <property type="protein sequence ID" value="SVE_1730900.1"/>
    <property type="gene ID" value="SVE_1730900"/>
</dbReference>
<dbReference type="Gene3D" id="1.20.920.10">
    <property type="entry name" value="Bromodomain-like"/>
    <property type="match status" value="1"/>
</dbReference>
<dbReference type="InterPro" id="IPR047171">
    <property type="entry name" value="BAZ1A"/>
</dbReference>
<evidence type="ECO:0000313" key="7">
    <source>
        <dbReference type="WBParaSite" id="SVE_1730900.1"/>
    </source>
</evidence>
<dbReference type="PROSITE" id="PS51136">
    <property type="entry name" value="WAC"/>
    <property type="match status" value="1"/>
</dbReference>
<organism evidence="6 7">
    <name type="scientific">Strongyloides venezuelensis</name>
    <name type="common">Threadworm</name>
    <dbReference type="NCBI Taxonomy" id="75913"/>
    <lineage>
        <taxon>Eukaryota</taxon>
        <taxon>Metazoa</taxon>
        <taxon>Ecdysozoa</taxon>
        <taxon>Nematoda</taxon>
        <taxon>Chromadorea</taxon>
        <taxon>Rhabditida</taxon>
        <taxon>Tylenchina</taxon>
        <taxon>Panagrolaimomorpha</taxon>
        <taxon>Strongyloidoidea</taxon>
        <taxon>Strongyloididae</taxon>
        <taxon>Strongyloides</taxon>
    </lineage>
</organism>
<dbReference type="InterPro" id="IPR036427">
    <property type="entry name" value="Bromodomain-like_sf"/>
</dbReference>
<dbReference type="GO" id="GO:0031445">
    <property type="term" value="P:regulation of heterochromatin formation"/>
    <property type="evidence" value="ECO:0007669"/>
    <property type="project" value="TreeGrafter"/>
</dbReference>
<evidence type="ECO:0000256" key="1">
    <source>
        <dbReference type="ARBA" id="ARBA00023117"/>
    </source>
</evidence>
<proteinExistence type="predicted"/>
<dbReference type="GO" id="GO:0008623">
    <property type="term" value="C:CHRAC"/>
    <property type="evidence" value="ECO:0007669"/>
    <property type="project" value="TreeGrafter"/>
</dbReference>
<keyword evidence="1 2" id="KW-0103">Bromodomain</keyword>
<feature type="domain" description="Bromo" evidence="4">
    <location>
        <begin position="1000"/>
        <end position="1071"/>
    </location>
</feature>
<dbReference type="Pfam" id="PF00439">
    <property type="entry name" value="Bromodomain"/>
    <property type="match status" value="1"/>
</dbReference>
<dbReference type="InterPro" id="IPR013136">
    <property type="entry name" value="WSTF_Acf1_Cbp146"/>
</dbReference>
<dbReference type="SUPFAM" id="SSF47370">
    <property type="entry name" value="Bromodomain"/>
    <property type="match status" value="1"/>
</dbReference>
<dbReference type="STRING" id="75913.A0A0K0FXY3"/>
<dbReference type="SMART" id="SM00297">
    <property type="entry name" value="BROMO"/>
    <property type="match status" value="1"/>
</dbReference>